<dbReference type="EMBL" id="LCWV01000004">
    <property type="protein sequence ID" value="PWI73432.1"/>
    <property type="molecule type" value="Genomic_DNA"/>
</dbReference>
<accession>A0A2U3EG41</accession>
<dbReference type="Proteomes" id="UP000245956">
    <property type="component" value="Unassembled WGS sequence"/>
</dbReference>
<sequence length="186" mass="20206">MLWSYGCVLGKDGETVAESALREHVRPGRRAPDGTVPGVKWWIGDLPVNDSATGNPPSRRWWSLALVQLPVRRRPATSFTNSPHETGTTTHLASAKPPPRRPADSSQKAPEVRAMSVWSPGLTAGAPDPKVAQARAGHHMDVTERFAARPRGRGVELLLLWKSSESVICARVLERVELQAGTALTL</sequence>
<evidence type="ECO:0000313" key="3">
    <source>
        <dbReference type="Proteomes" id="UP000245956"/>
    </source>
</evidence>
<organism evidence="2 3">
    <name type="scientific">Purpureocillium lilacinum</name>
    <name type="common">Paecilomyces lilacinus</name>
    <dbReference type="NCBI Taxonomy" id="33203"/>
    <lineage>
        <taxon>Eukaryota</taxon>
        <taxon>Fungi</taxon>
        <taxon>Dikarya</taxon>
        <taxon>Ascomycota</taxon>
        <taxon>Pezizomycotina</taxon>
        <taxon>Sordariomycetes</taxon>
        <taxon>Hypocreomycetidae</taxon>
        <taxon>Hypocreales</taxon>
        <taxon>Ophiocordycipitaceae</taxon>
        <taxon>Purpureocillium</taxon>
    </lineage>
</organism>
<evidence type="ECO:0000256" key="1">
    <source>
        <dbReference type="SAM" id="MobiDB-lite"/>
    </source>
</evidence>
<protein>
    <submittedName>
        <fullName evidence="2">Uncharacterized protein</fullName>
    </submittedName>
</protein>
<reference evidence="2 3" key="1">
    <citation type="journal article" date="2016" name="Front. Microbiol.">
        <title>Genome and transcriptome sequences reveal the specific parasitism of the nematophagous Purpureocillium lilacinum 36-1.</title>
        <authorList>
            <person name="Xie J."/>
            <person name="Li S."/>
            <person name="Mo C."/>
            <person name="Xiao X."/>
            <person name="Peng D."/>
            <person name="Wang G."/>
            <person name="Xiao Y."/>
        </authorList>
    </citation>
    <scope>NUCLEOTIDE SEQUENCE [LARGE SCALE GENOMIC DNA]</scope>
    <source>
        <strain evidence="2 3">36-1</strain>
    </source>
</reference>
<name>A0A2U3EG41_PURLI</name>
<proteinExistence type="predicted"/>
<comment type="caution">
    <text evidence="2">The sequence shown here is derived from an EMBL/GenBank/DDBJ whole genome shotgun (WGS) entry which is preliminary data.</text>
</comment>
<feature type="region of interest" description="Disordered" evidence="1">
    <location>
        <begin position="75"/>
        <end position="114"/>
    </location>
</feature>
<gene>
    <name evidence="2" type="ORF">PCL_08708</name>
</gene>
<dbReference type="AlphaFoldDB" id="A0A2U3EG41"/>
<feature type="compositionally biased region" description="Polar residues" evidence="1">
    <location>
        <begin position="77"/>
        <end position="92"/>
    </location>
</feature>
<evidence type="ECO:0000313" key="2">
    <source>
        <dbReference type="EMBL" id="PWI73432.1"/>
    </source>
</evidence>